<dbReference type="NCBIfam" id="TIGR00140">
    <property type="entry name" value="hupD"/>
    <property type="match status" value="1"/>
</dbReference>
<dbReference type="PANTHER" id="PTHR30302">
    <property type="entry name" value="HYDROGENASE 1 MATURATION PROTEASE"/>
    <property type="match status" value="1"/>
</dbReference>
<gene>
    <name evidence="8" type="ORF">TcarDRAFT_0513</name>
</gene>
<dbReference type="InterPro" id="IPR000671">
    <property type="entry name" value="Peptidase_A31"/>
</dbReference>
<dbReference type="AlphaFoldDB" id="A1HTR1"/>
<keyword evidence="4 7" id="KW-0479">Metal-binding</keyword>
<dbReference type="NCBIfam" id="TIGR00072">
    <property type="entry name" value="hydrog_prot"/>
    <property type="match status" value="1"/>
</dbReference>
<keyword evidence="2 7" id="KW-0533">Nickel</keyword>
<proteinExistence type="inferred from homology"/>
<feature type="binding site" evidence="7">
    <location>
        <position position="17"/>
    </location>
    <ligand>
        <name>Ni(2+)</name>
        <dbReference type="ChEBI" id="CHEBI:49786"/>
    </ligand>
</feature>
<comment type="similarity">
    <text evidence="1">Belongs to the peptidase A31 family.</text>
</comment>
<dbReference type="FunFam" id="3.40.50.1450:FF:000002">
    <property type="entry name" value="Hydrogenase 1 maturation protease"/>
    <property type="match status" value="1"/>
</dbReference>
<dbReference type="eggNOG" id="COG0680">
    <property type="taxonomic scope" value="Bacteria"/>
</dbReference>
<evidence type="ECO:0000256" key="4">
    <source>
        <dbReference type="ARBA" id="ARBA00022723"/>
    </source>
</evidence>
<dbReference type="Proteomes" id="UP000005139">
    <property type="component" value="Unassembled WGS sequence"/>
</dbReference>
<evidence type="ECO:0000256" key="5">
    <source>
        <dbReference type="ARBA" id="ARBA00022750"/>
    </source>
</evidence>
<evidence type="ECO:0000256" key="1">
    <source>
        <dbReference type="ARBA" id="ARBA00006814"/>
    </source>
</evidence>
<name>A1HTR1_9FIRM</name>
<evidence type="ECO:0000256" key="3">
    <source>
        <dbReference type="ARBA" id="ARBA00022670"/>
    </source>
</evidence>
<accession>A1HTR1</accession>
<comment type="caution">
    <text evidence="8">The sequence shown here is derived from an EMBL/GenBank/DDBJ whole genome shotgun (WGS) entry which is preliminary data.</text>
</comment>
<dbReference type="RefSeq" id="WP_007290415.1">
    <property type="nucleotide sequence ID" value="NZ_AAWL01000027.1"/>
</dbReference>
<dbReference type="PANTHER" id="PTHR30302:SF1">
    <property type="entry name" value="HYDROGENASE 2 MATURATION PROTEASE"/>
    <property type="match status" value="1"/>
</dbReference>
<dbReference type="OrthoDB" id="9794619at2"/>
<dbReference type="InterPro" id="IPR004419">
    <property type="entry name" value="Pept_A31_hyd_express"/>
</dbReference>
<evidence type="ECO:0000313" key="9">
    <source>
        <dbReference type="Proteomes" id="UP000005139"/>
    </source>
</evidence>
<reference evidence="8 9" key="2">
    <citation type="submission" date="2007-01" db="EMBL/GenBank/DDBJ databases">
        <title>Sequencing of the draft genome and assembly of Thermosinus carboxydivorans Nor1.</title>
        <authorList>
            <consortium name="US DOE Joint Genome Institute (JGI-PGF)"/>
            <person name="Copeland A."/>
            <person name="Lucas S."/>
            <person name="Lapidus A."/>
            <person name="Barry K."/>
            <person name="Glavina del Rio T."/>
            <person name="Dalin E."/>
            <person name="Tice H."/>
            <person name="Bruce D."/>
            <person name="Pitluck S."/>
            <person name="Richardson P."/>
        </authorList>
    </citation>
    <scope>NUCLEOTIDE SEQUENCE [LARGE SCALE GENOMIC DNA]</scope>
    <source>
        <strain evidence="8 9">Nor1</strain>
    </source>
</reference>
<reference evidence="8 9" key="1">
    <citation type="submission" date="2007-01" db="EMBL/GenBank/DDBJ databases">
        <title>Annotation of the draft genome assembly of Thermosinus carboxydivorans Nor1.</title>
        <authorList>
            <consortium name="US DOE Joint Genome Institute (JGI-ORNL)"/>
            <person name="Larimer F."/>
            <person name="Land M."/>
            <person name="Hauser L."/>
        </authorList>
    </citation>
    <scope>NUCLEOTIDE SEQUENCE [LARGE SCALE GENOMIC DNA]</scope>
    <source>
        <strain evidence="8 9">Nor1</strain>
    </source>
</reference>
<keyword evidence="5" id="KW-0064">Aspartyl protease</keyword>
<dbReference type="SUPFAM" id="SSF53163">
    <property type="entry name" value="HybD-like"/>
    <property type="match status" value="1"/>
</dbReference>
<dbReference type="GO" id="GO:0004190">
    <property type="term" value="F:aspartic-type endopeptidase activity"/>
    <property type="evidence" value="ECO:0007669"/>
    <property type="project" value="UniProtKB-KW"/>
</dbReference>
<evidence type="ECO:0000256" key="7">
    <source>
        <dbReference type="PIRSR" id="PIRSR604419-1"/>
    </source>
</evidence>
<evidence type="ECO:0000256" key="2">
    <source>
        <dbReference type="ARBA" id="ARBA00022596"/>
    </source>
</evidence>
<dbReference type="CDD" id="cd06062">
    <property type="entry name" value="H2MP_MemB-H2up"/>
    <property type="match status" value="1"/>
</dbReference>
<keyword evidence="6" id="KW-0378">Hydrolase</keyword>
<dbReference type="EMBL" id="AAWL01000027">
    <property type="protein sequence ID" value="EAX46611.1"/>
    <property type="molecule type" value="Genomic_DNA"/>
</dbReference>
<feature type="binding site" evidence="7">
    <location>
        <position position="93"/>
    </location>
    <ligand>
        <name>Ni(2+)</name>
        <dbReference type="ChEBI" id="CHEBI:49786"/>
    </ligand>
</feature>
<protein>
    <submittedName>
        <fullName evidence="8">Hydrogenase expression/formation protein</fullName>
    </submittedName>
</protein>
<dbReference type="GO" id="GO:0046872">
    <property type="term" value="F:metal ion binding"/>
    <property type="evidence" value="ECO:0007669"/>
    <property type="project" value="UniProtKB-KW"/>
</dbReference>
<dbReference type="InterPro" id="IPR023430">
    <property type="entry name" value="Pept_HybD-like_dom_sf"/>
</dbReference>
<sequence>MKQVTVLGIGNILLRDEGFGVRVVEELLRRHTFPPYVQVLDGGTLGMELLRFLTGTDRLIIIDAIAGDGPPGTLYEFKDQAVKSYFREKVSMHELGIQEVLASLEILGQPITEITVFGVQPASLDIGLDLSPPAVAAIDPVIARVVRQLESWQVEVVKNDAAS</sequence>
<keyword evidence="9" id="KW-1185">Reference proteome</keyword>
<dbReference type="PRINTS" id="PR00446">
    <property type="entry name" value="HYDRGNUPTAKE"/>
</dbReference>
<feature type="binding site" evidence="7">
    <location>
        <position position="63"/>
    </location>
    <ligand>
        <name>Ni(2+)</name>
        <dbReference type="ChEBI" id="CHEBI:49786"/>
    </ligand>
</feature>
<dbReference type="GO" id="GO:0016485">
    <property type="term" value="P:protein processing"/>
    <property type="evidence" value="ECO:0007669"/>
    <property type="project" value="InterPro"/>
</dbReference>
<dbReference type="Gene3D" id="3.40.50.1450">
    <property type="entry name" value="HybD-like"/>
    <property type="match status" value="1"/>
</dbReference>
<dbReference type="GO" id="GO:0008047">
    <property type="term" value="F:enzyme activator activity"/>
    <property type="evidence" value="ECO:0007669"/>
    <property type="project" value="InterPro"/>
</dbReference>
<dbReference type="Pfam" id="PF01750">
    <property type="entry name" value="HycI"/>
    <property type="match status" value="1"/>
</dbReference>
<evidence type="ECO:0000313" key="8">
    <source>
        <dbReference type="EMBL" id="EAX46611.1"/>
    </source>
</evidence>
<keyword evidence="3" id="KW-0645">Protease</keyword>
<evidence type="ECO:0000256" key="6">
    <source>
        <dbReference type="ARBA" id="ARBA00022801"/>
    </source>
</evidence>
<organism evidence="8 9">
    <name type="scientific">Thermosinus carboxydivorans Nor1</name>
    <dbReference type="NCBI Taxonomy" id="401526"/>
    <lineage>
        <taxon>Bacteria</taxon>
        <taxon>Bacillati</taxon>
        <taxon>Bacillota</taxon>
        <taxon>Negativicutes</taxon>
        <taxon>Selenomonadales</taxon>
        <taxon>Sporomusaceae</taxon>
        <taxon>Thermosinus</taxon>
    </lineage>
</organism>